<gene>
    <name evidence="5" type="ORF">K469DRAFT_706555</name>
</gene>
<sequence>MFGQISAVALFASLAAAVHAPVGEPNGNPINAPLNEIVPACTPFTIKWQPTTPNKVSILLLRGPSTNVVPLGAPIAEGIANSGSFSWTPGAELEADTSRYGIQLIDDVTGQFQYSTQFGISKDACKDVKPSVSSKSAHTASTIAVSTSSCNTTSVAEPTKAHTTPHVASTGYPAHNSSIVLPTKSLSVPETLKTSATPIVVPTGTTPSSTPSAPASTGAAGQLRAGLGLAGAIAGMVFML</sequence>
<dbReference type="InterPro" id="IPR018466">
    <property type="entry name" value="Kre9/Knh1-like_N"/>
</dbReference>
<reference evidence="5" key="1">
    <citation type="journal article" date="2020" name="Stud. Mycol.">
        <title>101 Dothideomycetes genomes: a test case for predicting lifestyles and emergence of pathogens.</title>
        <authorList>
            <person name="Haridas S."/>
            <person name="Albert R."/>
            <person name="Binder M."/>
            <person name="Bloem J."/>
            <person name="Labutti K."/>
            <person name="Salamov A."/>
            <person name="Andreopoulos B."/>
            <person name="Baker S."/>
            <person name="Barry K."/>
            <person name="Bills G."/>
            <person name="Bluhm B."/>
            <person name="Cannon C."/>
            <person name="Castanera R."/>
            <person name="Culley D."/>
            <person name="Daum C."/>
            <person name="Ezra D."/>
            <person name="Gonzalez J."/>
            <person name="Henrissat B."/>
            <person name="Kuo A."/>
            <person name="Liang C."/>
            <person name="Lipzen A."/>
            <person name="Lutzoni F."/>
            <person name="Magnuson J."/>
            <person name="Mondo S."/>
            <person name="Nolan M."/>
            <person name="Ohm R."/>
            <person name="Pangilinan J."/>
            <person name="Park H.-J."/>
            <person name="Ramirez L."/>
            <person name="Alfaro M."/>
            <person name="Sun H."/>
            <person name="Tritt A."/>
            <person name="Yoshinaga Y."/>
            <person name="Zwiers L.-H."/>
            <person name="Turgeon B."/>
            <person name="Goodwin S."/>
            <person name="Spatafora J."/>
            <person name="Crous P."/>
            <person name="Grigoriev I."/>
        </authorList>
    </citation>
    <scope>NUCLEOTIDE SEQUENCE</scope>
    <source>
        <strain evidence="5">CBS 207.26</strain>
    </source>
</reference>
<dbReference type="OrthoDB" id="4094614at2759"/>
<evidence type="ECO:0000313" key="6">
    <source>
        <dbReference type="Proteomes" id="UP000800200"/>
    </source>
</evidence>
<dbReference type="PANTHER" id="PTHR40633">
    <property type="entry name" value="MATRIX PROTEIN, PUTATIVE (AFU_ORTHOLOGUE AFUA_8G05410)-RELATED"/>
    <property type="match status" value="1"/>
</dbReference>
<keyword evidence="6" id="KW-1185">Reference proteome</keyword>
<accession>A0A6A6E8S7</accession>
<feature type="chain" id="PRO_5025664955" description="Yeast cell wall synthesis Kre9/Knh1-like N-terminal domain-containing protein" evidence="3">
    <location>
        <begin position="18"/>
        <end position="240"/>
    </location>
</feature>
<feature type="signal peptide" evidence="3">
    <location>
        <begin position="1"/>
        <end position="17"/>
    </location>
</feature>
<feature type="compositionally biased region" description="Low complexity" evidence="2">
    <location>
        <begin position="202"/>
        <end position="217"/>
    </location>
</feature>
<proteinExistence type="predicted"/>
<evidence type="ECO:0000259" key="4">
    <source>
        <dbReference type="Pfam" id="PF10342"/>
    </source>
</evidence>
<evidence type="ECO:0000256" key="2">
    <source>
        <dbReference type="SAM" id="MobiDB-lite"/>
    </source>
</evidence>
<dbReference type="Proteomes" id="UP000800200">
    <property type="component" value="Unassembled WGS sequence"/>
</dbReference>
<feature type="region of interest" description="Disordered" evidence="2">
    <location>
        <begin position="198"/>
        <end position="217"/>
    </location>
</feature>
<evidence type="ECO:0000256" key="3">
    <source>
        <dbReference type="SAM" id="SignalP"/>
    </source>
</evidence>
<evidence type="ECO:0000256" key="1">
    <source>
        <dbReference type="ARBA" id="ARBA00022729"/>
    </source>
</evidence>
<dbReference type="EMBL" id="ML994629">
    <property type="protein sequence ID" value="KAF2186560.1"/>
    <property type="molecule type" value="Genomic_DNA"/>
</dbReference>
<dbReference type="Pfam" id="PF10342">
    <property type="entry name" value="Kre9_KNH"/>
    <property type="match status" value="1"/>
</dbReference>
<dbReference type="InterPro" id="IPR052982">
    <property type="entry name" value="SRP1/TIP1-like"/>
</dbReference>
<feature type="domain" description="Yeast cell wall synthesis Kre9/Knh1-like N-terminal" evidence="4">
    <location>
        <begin position="35"/>
        <end position="120"/>
    </location>
</feature>
<organism evidence="5 6">
    <name type="scientific">Zopfia rhizophila CBS 207.26</name>
    <dbReference type="NCBI Taxonomy" id="1314779"/>
    <lineage>
        <taxon>Eukaryota</taxon>
        <taxon>Fungi</taxon>
        <taxon>Dikarya</taxon>
        <taxon>Ascomycota</taxon>
        <taxon>Pezizomycotina</taxon>
        <taxon>Dothideomycetes</taxon>
        <taxon>Dothideomycetes incertae sedis</taxon>
        <taxon>Zopfiaceae</taxon>
        <taxon>Zopfia</taxon>
    </lineage>
</organism>
<dbReference type="PANTHER" id="PTHR40633:SF1">
    <property type="entry name" value="GPI ANCHORED SERINE-THREONINE RICH PROTEIN (AFU_ORTHOLOGUE AFUA_1G03630)"/>
    <property type="match status" value="1"/>
</dbReference>
<evidence type="ECO:0000313" key="5">
    <source>
        <dbReference type="EMBL" id="KAF2186560.1"/>
    </source>
</evidence>
<protein>
    <recommendedName>
        <fullName evidence="4">Yeast cell wall synthesis Kre9/Knh1-like N-terminal domain-containing protein</fullName>
    </recommendedName>
</protein>
<name>A0A6A6E8S7_9PEZI</name>
<dbReference type="AlphaFoldDB" id="A0A6A6E8S7"/>
<keyword evidence="1 3" id="KW-0732">Signal</keyword>